<feature type="domain" description="T6SS Phospholipase effector Tle1-like catalytic" evidence="1">
    <location>
        <begin position="50"/>
        <end position="136"/>
    </location>
</feature>
<protein>
    <recommendedName>
        <fullName evidence="1">T6SS Phospholipase effector Tle1-like catalytic domain-containing protein</fullName>
    </recommendedName>
</protein>
<reference evidence="2 3" key="1">
    <citation type="submission" date="2019-01" db="EMBL/GenBank/DDBJ databases">
        <title>Draft genome sequence of Psathyrella aberdarensis IHI B618.</title>
        <authorList>
            <person name="Buettner E."/>
            <person name="Kellner H."/>
        </authorList>
    </citation>
    <scope>NUCLEOTIDE SEQUENCE [LARGE SCALE GENOMIC DNA]</scope>
    <source>
        <strain evidence="2 3">IHI B618</strain>
    </source>
</reference>
<proteinExistence type="predicted"/>
<dbReference type="Proteomes" id="UP000290288">
    <property type="component" value="Unassembled WGS sequence"/>
</dbReference>
<dbReference type="PANTHER" id="PTHR33840:SF1">
    <property type="entry name" value="TLE1 PHOSPHOLIPASE DOMAIN-CONTAINING PROTEIN"/>
    <property type="match status" value="1"/>
</dbReference>
<dbReference type="STRING" id="2316362.A0A4Q2D3T5"/>
<evidence type="ECO:0000313" key="2">
    <source>
        <dbReference type="EMBL" id="RXW13044.1"/>
    </source>
</evidence>
<gene>
    <name evidence="2" type="ORF">EST38_g12810</name>
</gene>
<dbReference type="AlphaFoldDB" id="A0A4Q2D3T5"/>
<dbReference type="OrthoDB" id="3162439at2759"/>
<dbReference type="PANTHER" id="PTHR33840">
    <property type="match status" value="1"/>
</dbReference>
<sequence>MASNIRHIPESSSCSTAETIVEKRELSIDKDSFKSPQALPPVIPLTHQNRTLVLCFDGTGDQFDADNSNVVQLVSLLMKDDRDKQLVYYQTGIGTYTAKNRTVSPLMSQLQKILDTMFAHTIDAHVMGGYKFLMQNCMLHKVGLLPPSNSEQVPFAYTIYRRTDGLGWEQANEFKRAFSINVDIEFLGVWDTVGSVGFKVGELPFLTSNRFIKTYRHAISLDEHRAKFQANQWNKPTSEEAKLGLPDLGSRPPTDIGEVWFAGCHSDVGGGSVSNQTRHSLARIPLRWMVREIFKAHAGILFLTDRLYEIGLDPSTVYPTVLDRPVPLHVGEHKIRKPTREQLPFRHSMFRPKLPITRVSGPPATGPSAMLPSEEHEELMDVLSPIYDQMSIKKWWWLLEFIPVPLRRVWHGRSTTRLRFNFGRGRVVPSDTETPIVHRSVKMRMEAERGKYKPRVKFPVKPRYVE</sequence>
<dbReference type="EMBL" id="SDEE01001033">
    <property type="protein sequence ID" value="RXW13044.1"/>
    <property type="molecule type" value="Genomic_DNA"/>
</dbReference>
<accession>A0A4Q2D3T5</accession>
<keyword evidence="3" id="KW-1185">Reference proteome</keyword>
<name>A0A4Q2D3T5_9AGAR</name>
<evidence type="ECO:0000313" key="3">
    <source>
        <dbReference type="Proteomes" id="UP000290288"/>
    </source>
</evidence>
<organism evidence="2 3">
    <name type="scientific">Candolleomyces aberdarensis</name>
    <dbReference type="NCBI Taxonomy" id="2316362"/>
    <lineage>
        <taxon>Eukaryota</taxon>
        <taxon>Fungi</taxon>
        <taxon>Dikarya</taxon>
        <taxon>Basidiomycota</taxon>
        <taxon>Agaricomycotina</taxon>
        <taxon>Agaricomycetes</taxon>
        <taxon>Agaricomycetidae</taxon>
        <taxon>Agaricales</taxon>
        <taxon>Agaricineae</taxon>
        <taxon>Psathyrellaceae</taxon>
        <taxon>Candolleomyces</taxon>
    </lineage>
</organism>
<evidence type="ECO:0000259" key="1">
    <source>
        <dbReference type="Pfam" id="PF09994"/>
    </source>
</evidence>
<dbReference type="Pfam" id="PF09994">
    <property type="entry name" value="T6SS_Tle1-like_cat"/>
    <property type="match status" value="2"/>
</dbReference>
<comment type="caution">
    <text evidence="2">The sequence shown here is derived from an EMBL/GenBank/DDBJ whole genome shotgun (WGS) entry which is preliminary data.</text>
</comment>
<feature type="domain" description="T6SS Phospholipase effector Tle1-like catalytic" evidence="1">
    <location>
        <begin position="138"/>
        <end position="292"/>
    </location>
</feature>
<dbReference type="InterPro" id="IPR018712">
    <property type="entry name" value="Tle1-like_cat"/>
</dbReference>